<gene>
    <name evidence="2" type="ORF">JJC05_08035</name>
</gene>
<reference evidence="2" key="1">
    <citation type="submission" date="2020-12" db="EMBL/GenBank/DDBJ databases">
        <title>Genome sequencing of genetic groups of Flavobacterium columnare.</title>
        <authorList>
            <person name="Waldbieser G.C."/>
            <person name="Griffin M.J."/>
            <person name="LaFrentz B.R."/>
        </authorList>
    </citation>
    <scope>NUCLEOTIDE SEQUENCE</scope>
    <source>
        <strain evidence="2">90-106</strain>
    </source>
</reference>
<name>A0A8G0KU11_9FLAO</name>
<dbReference type="KEGG" id="fdv:JJC05_08035"/>
<evidence type="ECO:0008006" key="3">
    <source>
        <dbReference type="Google" id="ProtNLM"/>
    </source>
</evidence>
<sequence>MGLTEMINPNLLNFSQGYVNGQTETYEKAMKDGSWDWQKYPDTHQTPSAIRVVEVDGELVSLDNRRLLAAQNAGLTEVPIIRVKPEDPMPSGGTYGKNLAKKLNSRPKNRPDLPKIELPKTGSKTKPIVIACD</sequence>
<evidence type="ECO:0000256" key="1">
    <source>
        <dbReference type="SAM" id="MobiDB-lite"/>
    </source>
</evidence>
<feature type="compositionally biased region" description="Basic residues" evidence="1">
    <location>
        <begin position="99"/>
        <end position="108"/>
    </location>
</feature>
<dbReference type="EMBL" id="CP067378">
    <property type="protein sequence ID" value="QYS90041.1"/>
    <property type="molecule type" value="Genomic_DNA"/>
</dbReference>
<proteinExistence type="predicted"/>
<protein>
    <recommendedName>
        <fullName evidence="3">ParB/Sulfiredoxin domain-containing protein</fullName>
    </recommendedName>
</protein>
<dbReference type="Proteomes" id="UP000824721">
    <property type="component" value="Chromosome"/>
</dbReference>
<accession>A0A8G0KU11</accession>
<feature type="compositionally biased region" description="Basic and acidic residues" evidence="1">
    <location>
        <begin position="109"/>
        <end position="118"/>
    </location>
</feature>
<dbReference type="AlphaFoldDB" id="A0A8G0KU11"/>
<evidence type="ECO:0000313" key="2">
    <source>
        <dbReference type="EMBL" id="QYS90041.1"/>
    </source>
</evidence>
<feature type="region of interest" description="Disordered" evidence="1">
    <location>
        <begin position="85"/>
        <end position="127"/>
    </location>
</feature>
<organism evidence="2">
    <name type="scientific">Flavobacterium columnare</name>
    <dbReference type="NCBI Taxonomy" id="996"/>
    <lineage>
        <taxon>Bacteria</taxon>
        <taxon>Pseudomonadati</taxon>
        <taxon>Bacteroidota</taxon>
        <taxon>Flavobacteriia</taxon>
        <taxon>Flavobacteriales</taxon>
        <taxon>Flavobacteriaceae</taxon>
        <taxon>Flavobacterium</taxon>
    </lineage>
</organism>